<protein>
    <submittedName>
        <fullName evidence="1">Uncharacterized protein</fullName>
    </submittedName>
</protein>
<reference evidence="1" key="1">
    <citation type="submission" date="2014-09" db="EMBL/GenBank/DDBJ databases">
        <authorList>
            <person name="Magalhaes I.L.F."/>
            <person name="Oliveira U."/>
            <person name="Santos F.R."/>
            <person name="Vidigal T.H.D.A."/>
            <person name="Brescovit A.D."/>
            <person name="Santos A.J."/>
        </authorList>
    </citation>
    <scope>NUCLEOTIDE SEQUENCE</scope>
    <source>
        <tissue evidence="1">Shoot tissue taken approximately 20 cm above the soil surface</tissue>
    </source>
</reference>
<reference evidence="1" key="2">
    <citation type="journal article" date="2015" name="Data Brief">
        <title>Shoot transcriptome of the giant reed, Arundo donax.</title>
        <authorList>
            <person name="Barrero R.A."/>
            <person name="Guerrero F.D."/>
            <person name="Moolhuijzen P."/>
            <person name="Goolsby J.A."/>
            <person name="Tidwell J."/>
            <person name="Bellgard S.E."/>
            <person name="Bellgard M.I."/>
        </authorList>
    </citation>
    <scope>NUCLEOTIDE SEQUENCE</scope>
    <source>
        <tissue evidence="1">Shoot tissue taken approximately 20 cm above the soil surface</tissue>
    </source>
</reference>
<name>A0A0A9C530_ARUDO</name>
<proteinExistence type="predicted"/>
<evidence type="ECO:0000313" key="1">
    <source>
        <dbReference type="EMBL" id="JAD69563.1"/>
    </source>
</evidence>
<accession>A0A0A9C530</accession>
<dbReference type="AlphaFoldDB" id="A0A0A9C530"/>
<dbReference type="EMBL" id="GBRH01228332">
    <property type="protein sequence ID" value="JAD69563.1"/>
    <property type="molecule type" value="Transcribed_RNA"/>
</dbReference>
<organism evidence="1">
    <name type="scientific">Arundo donax</name>
    <name type="common">Giant reed</name>
    <name type="synonym">Donax arundinaceus</name>
    <dbReference type="NCBI Taxonomy" id="35708"/>
    <lineage>
        <taxon>Eukaryota</taxon>
        <taxon>Viridiplantae</taxon>
        <taxon>Streptophyta</taxon>
        <taxon>Embryophyta</taxon>
        <taxon>Tracheophyta</taxon>
        <taxon>Spermatophyta</taxon>
        <taxon>Magnoliopsida</taxon>
        <taxon>Liliopsida</taxon>
        <taxon>Poales</taxon>
        <taxon>Poaceae</taxon>
        <taxon>PACMAD clade</taxon>
        <taxon>Arundinoideae</taxon>
        <taxon>Arundineae</taxon>
        <taxon>Arundo</taxon>
    </lineage>
</organism>
<sequence>MKMWVLDVQQVLYNPGGKMFFMLFVLQCHEVSETQHESFIFGNTILTYGNHWLF</sequence>